<gene>
    <name evidence="2" type="ORF">MENT_LOCUS8642</name>
</gene>
<keyword evidence="1" id="KW-0413">Isomerase</keyword>
<sequence>MQEDIVFRKFLFWLRYDGSRFSSMAKGAAPHTGASVYKLFESCLARLFEEDCSKIRSTTVSRTDAKVHALRTPFLVKPQINVLLQLFKIQFLDQNLLMILMI</sequence>
<dbReference type="InterPro" id="IPR020094">
    <property type="entry name" value="TruA/RsuA/RluB/E/F_N"/>
</dbReference>
<dbReference type="SUPFAM" id="SSF55120">
    <property type="entry name" value="Pseudouridine synthase"/>
    <property type="match status" value="1"/>
</dbReference>
<evidence type="ECO:0000313" key="3">
    <source>
        <dbReference type="Proteomes" id="UP000580250"/>
    </source>
</evidence>
<dbReference type="InterPro" id="IPR020103">
    <property type="entry name" value="PsdUridine_synth_cat_dom_sf"/>
</dbReference>
<organism evidence="2 3">
    <name type="scientific">Meloidogyne enterolobii</name>
    <name type="common">Root-knot nematode worm</name>
    <name type="synonym">Meloidogyne mayaguensis</name>
    <dbReference type="NCBI Taxonomy" id="390850"/>
    <lineage>
        <taxon>Eukaryota</taxon>
        <taxon>Metazoa</taxon>
        <taxon>Ecdysozoa</taxon>
        <taxon>Nematoda</taxon>
        <taxon>Chromadorea</taxon>
        <taxon>Rhabditida</taxon>
        <taxon>Tylenchina</taxon>
        <taxon>Tylenchomorpha</taxon>
        <taxon>Tylenchoidea</taxon>
        <taxon>Meloidogynidae</taxon>
        <taxon>Meloidogyninae</taxon>
        <taxon>Meloidogyne</taxon>
    </lineage>
</organism>
<dbReference type="GO" id="GO:0009982">
    <property type="term" value="F:pseudouridine synthase activity"/>
    <property type="evidence" value="ECO:0007669"/>
    <property type="project" value="InterPro"/>
</dbReference>
<dbReference type="Proteomes" id="UP000580250">
    <property type="component" value="Unassembled WGS sequence"/>
</dbReference>
<name>A0A6V7U609_MELEN</name>
<comment type="caution">
    <text evidence="2">The sequence shown here is derived from an EMBL/GenBank/DDBJ whole genome shotgun (WGS) entry which is preliminary data.</text>
</comment>
<dbReference type="OrthoDB" id="271910at2759"/>
<dbReference type="GO" id="GO:0003723">
    <property type="term" value="F:RNA binding"/>
    <property type="evidence" value="ECO:0007669"/>
    <property type="project" value="InterPro"/>
</dbReference>
<protein>
    <submittedName>
        <fullName evidence="2">Uncharacterized protein</fullName>
    </submittedName>
</protein>
<dbReference type="AlphaFoldDB" id="A0A6V7U609"/>
<accession>A0A6V7U609</accession>
<evidence type="ECO:0000313" key="2">
    <source>
        <dbReference type="EMBL" id="CAD2146487.1"/>
    </source>
</evidence>
<proteinExistence type="predicted"/>
<reference evidence="2 3" key="1">
    <citation type="submission" date="2020-08" db="EMBL/GenBank/DDBJ databases">
        <authorList>
            <person name="Koutsovoulos G."/>
            <person name="Danchin GJ E."/>
        </authorList>
    </citation>
    <scope>NUCLEOTIDE SEQUENCE [LARGE SCALE GENOMIC DNA]</scope>
</reference>
<evidence type="ECO:0000256" key="1">
    <source>
        <dbReference type="ARBA" id="ARBA00023235"/>
    </source>
</evidence>
<dbReference type="GO" id="GO:0001522">
    <property type="term" value="P:pseudouridine synthesis"/>
    <property type="evidence" value="ECO:0007669"/>
    <property type="project" value="InterPro"/>
</dbReference>
<dbReference type="EMBL" id="CAJEWN010000037">
    <property type="protein sequence ID" value="CAD2146487.1"/>
    <property type="molecule type" value="Genomic_DNA"/>
</dbReference>
<dbReference type="Gene3D" id="3.30.70.580">
    <property type="entry name" value="Pseudouridine synthase I, catalytic domain, N-terminal subdomain"/>
    <property type="match status" value="1"/>
</dbReference>